<dbReference type="SMART" id="SM00306">
    <property type="entry name" value="HintN"/>
    <property type="match status" value="1"/>
</dbReference>
<dbReference type="InterPro" id="IPR006141">
    <property type="entry name" value="Intein_N"/>
</dbReference>
<evidence type="ECO:0000313" key="3">
    <source>
        <dbReference type="EMBL" id="NEV95067.1"/>
    </source>
</evidence>
<dbReference type="Gene3D" id="2.170.16.10">
    <property type="entry name" value="Hedgehog/Intein (Hint) domain"/>
    <property type="match status" value="1"/>
</dbReference>
<dbReference type="RefSeq" id="WP_164005762.1">
    <property type="nucleotide sequence ID" value="NZ_JAAIKD010000014.1"/>
</dbReference>
<protein>
    <recommendedName>
        <fullName evidence="5">Intein N-terminal splicing region</fullName>
    </recommendedName>
</protein>
<sequence length="395" mass="44774">MKQLALILTILISSLTYGQELPAIEPKVFDAVKYTKAEQVYWEHAMELLSKVNSGEMNYGEQMSKEDIQAIDSLEMMYGPMTEGVGCSWYCGGGPYKITASSYLQEQGKNTYLPDNIHDFDLLTAWVPKGTVGMKINFHFKPFAPRVNEILLWNGYIKNVDLWKANSRVAKFKLYVDGQPKAILNLVDSTNAQSFKIDPIQSTDSTKDLILTLEILEIYKGTKYSDVAISEVNFDGLDVHCFAKGTMVSLANGKTKEIQNIQSSDSILTFDLKQEKLVIASNPKLITARHSNLVKLHFKDREITVTDDHPFWTQDKTWASLNPEKSNQNYLQEEPVKLLSKGDKIFVPEDNSFLEIIDIDQVQNEQLTYTLEFDNGESFIVNGLLVKTEKVQLIK</sequence>
<gene>
    <name evidence="3" type="ORF">G3567_13060</name>
</gene>
<dbReference type="GO" id="GO:0003723">
    <property type="term" value="F:RNA binding"/>
    <property type="evidence" value="ECO:0007669"/>
    <property type="project" value="InterPro"/>
</dbReference>
<dbReference type="PROSITE" id="PS50817">
    <property type="entry name" value="INTEIN_N_TER"/>
    <property type="match status" value="1"/>
</dbReference>
<comment type="caution">
    <text evidence="3">The sequence shown here is derived from an EMBL/GenBank/DDBJ whole genome shotgun (WGS) entry which is preliminary data.</text>
</comment>
<name>A0A6B3R7K5_9FLAO</name>
<dbReference type="SUPFAM" id="SSF51294">
    <property type="entry name" value="Hedgehog/intein (Hint) domain"/>
    <property type="match status" value="1"/>
</dbReference>
<feature type="domain" description="AXH" evidence="2">
    <location>
        <begin position="240"/>
        <end position="351"/>
    </location>
</feature>
<dbReference type="CDD" id="cd00081">
    <property type="entry name" value="Hint"/>
    <property type="match status" value="1"/>
</dbReference>
<dbReference type="Pfam" id="PF25302">
    <property type="entry name" value="NADase_transloc"/>
    <property type="match status" value="1"/>
</dbReference>
<accession>A0A6B3R7K5</accession>
<dbReference type="InterPro" id="IPR003587">
    <property type="entry name" value="Hint_dom_N"/>
</dbReference>
<dbReference type="Proteomes" id="UP000478505">
    <property type="component" value="Unassembled WGS sequence"/>
</dbReference>
<dbReference type="Pfam" id="PF08517">
    <property type="entry name" value="AXH"/>
    <property type="match status" value="1"/>
</dbReference>
<proteinExistence type="predicted"/>
<evidence type="ECO:0000313" key="4">
    <source>
        <dbReference type="Proteomes" id="UP000478505"/>
    </source>
</evidence>
<evidence type="ECO:0008006" key="5">
    <source>
        <dbReference type="Google" id="ProtNLM"/>
    </source>
</evidence>
<dbReference type="NCBIfam" id="TIGR01445">
    <property type="entry name" value="intein_Nterm"/>
    <property type="match status" value="1"/>
</dbReference>
<dbReference type="EMBL" id="JAAIKD010000014">
    <property type="protein sequence ID" value="NEV95067.1"/>
    <property type="molecule type" value="Genomic_DNA"/>
</dbReference>
<organism evidence="3 4">
    <name type="scientific">Psychroflexus aurantiacus</name>
    <dbReference type="NCBI Taxonomy" id="2709310"/>
    <lineage>
        <taxon>Bacteria</taxon>
        <taxon>Pseudomonadati</taxon>
        <taxon>Bacteroidota</taxon>
        <taxon>Flavobacteriia</taxon>
        <taxon>Flavobacteriales</taxon>
        <taxon>Flavobacteriaceae</taxon>
        <taxon>Psychroflexus</taxon>
    </lineage>
</organism>
<dbReference type="SMART" id="SM00536">
    <property type="entry name" value="AXH"/>
    <property type="match status" value="1"/>
</dbReference>
<keyword evidence="4" id="KW-1185">Reference proteome</keyword>
<dbReference type="InterPro" id="IPR003652">
    <property type="entry name" value="Ataxin_AXH_dom"/>
</dbReference>
<evidence type="ECO:0000259" key="1">
    <source>
        <dbReference type="SMART" id="SM00306"/>
    </source>
</evidence>
<dbReference type="AlphaFoldDB" id="A0A6B3R7K5"/>
<reference evidence="3 4" key="1">
    <citation type="submission" date="2020-02" db="EMBL/GenBank/DDBJ databases">
        <title>Flavobacteriaceae Psychroflexus bacterium YR1-1, complete genome.</title>
        <authorList>
            <person name="Li Y."/>
            <person name="Wu S."/>
        </authorList>
    </citation>
    <scope>NUCLEOTIDE SEQUENCE [LARGE SCALE GENOMIC DNA]</scope>
    <source>
        <strain evidence="3 4">YR1-1</strain>
    </source>
</reference>
<dbReference type="GO" id="GO:0016539">
    <property type="term" value="P:intein-mediated protein splicing"/>
    <property type="evidence" value="ECO:0007669"/>
    <property type="project" value="InterPro"/>
</dbReference>
<feature type="domain" description="Hint" evidence="1">
    <location>
        <begin position="239"/>
        <end position="349"/>
    </location>
</feature>
<evidence type="ECO:0000259" key="2">
    <source>
        <dbReference type="SMART" id="SM00536"/>
    </source>
</evidence>
<dbReference type="InterPro" id="IPR036844">
    <property type="entry name" value="Hint_dom_sf"/>
</dbReference>
<dbReference type="InterPro" id="IPR057561">
    <property type="entry name" value="NADase_transloc"/>
</dbReference>
<dbReference type="NCBIfam" id="NF047619">
    <property type="entry name" value="NADase_discoid"/>
    <property type="match status" value="1"/>
</dbReference>